<evidence type="ECO:0000313" key="10">
    <source>
        <dbReference type="EMBL" id="KAL0482274.1"/>
    </source>
</evidence>
<dbReference type="PANTHER" id="PTHR14950">
    <property type="entry name" value="DICER-RELATED"/>
    <property type="match status" value="1"/>
</dbReference>
<dbReference type="InterPro" id="IPR036389">
    <property type="entry name" value="RNase_III_sf"/>
</dbReference>
<dbReference type="EMBL" id="JAOPGA020000837">
    <property type="protein sequence ID" value="KAL0482274.1"/>
    <property type="molecule type" value="Genomic_DNA"/>
</dbReference>
<evidence type="ECO:0000259" key="9">
    <source>
        <dbReference type="PROSITE" id="PS50142"/>
    </source>
</evidence>
<keyword evidence="4 6" id="KW-0694">RNA-binding</keyword>
<dbReference type="Proteomes" id="UP001431209">
    <property type="component" value="Unassembled WGS sequence"/>
</dbReference>
<dbReference type="InterPro" id="IPR027417">
    <property type="entry name" value="P-loop_NTPase"/>
</dbReference>
<dbReference type="GO" id="GO:0004525">
    <property type="term" value="F:ribonuclease III activity"/>
    <property type="evidence" value="ECO:0007669"/>
    <property type="project" value="InterPro"/>
</dbReference>
<keyword evidence="11" id="KW-1185">Reference proteome</keyword>
<evidence type="ECO:0000256" key="7">
    <source>
        <dbReference type="SAM" id="MobiDB-lite"/>
    </source>
</evidence>
<accession>A0AAW2YYT1</accession>
<dbReference type="SUPFAM" id="SSF69065">
    <property type="entry name" value="RNase III domain-like"/>
    <property type="match status" value="2"/>
</dbReference>
<feature type="domain" description="DRBM" evidence="8">
    <location>
        <begin position="1099"/>
        <end position="1129"/>
    </location>
</feature>
<keyword evidence="2" id="KW-0378">Hydrolase</keyword>
<dbReference type="Gene3D" id="3.40.50.300">
    <property type="entry name" value="P-loop containing nucleotide triphosphate hydrolases"/>
    <property type="match status" value="1"/>
</dbReference>
<dbReference type="CDD" id="cd00593">
    <property type="entry name" value="RIBOc"/>
    <property type="match status" value="2"/>
</dbReference>
<keyword evidence="5" id="KW-0464">Manganese</keyword>
<feature type="compositionally biased region" description="Polar residues" evidence="7">
    <location>
        <begin position="366"/>
        <end position="388"/>
    </location>
</feature>
<comment type="caution">
    <text evidence="10">The sequence shown here is derived from an EMBL/GenBank/DDBJ whole genome shotgun (WGS) entry which is preliminary data.</text>
</comment>
<evidence type="ECO:0000256" key="2">
    <source>
        <dbReference type="ARBA" id="ARBA00022801"/>
    </source>
</evidence>
<dbReference type="SUPFAM" id="SSF54768">
    <property type="entry name" value="dsRNA-binding domain-like"/>
    <property type="match status" value="1"/>
</dbReference>
<keyword evidence="1" id="KW-0479">Metal-binding</keyword>
<protein>
    <submittedName>
        <fullName evidence="10">Endoribonuclease Dicer</fullName>
    </submittedName>
</protein>
<gene>
    <name evidence="10" type="ORF">AKO1_013001</name>
</gene>
<dbReference type="Gene3D" id="2.170.260.10">
    <property type="entry name" value="paz domain"/>
    <property type="match status" value="1"/>
</dbReference>
<name>A0AAW2YYT1_9EUKA</name>
<dbReference type="Gene3D" id="1.10.1520.10">
    <property type="entry name" value="Ribonuclease III domain"/>
    <property type="match status" value="2"/>
</dbReference>
<dbReference type="PROSITE" id="PS50137">
    <property type="entry name" value="DS_RBD"/>
    <property type="match status" value="1"/>
</dbReference>
<dbReference type="GO" id="GO:0046872">
    <property type="term" value="F:metal ion binding"/>
    <property type="evidence" value="ECO:0007669"/>
    <property type="project" value="UniProtKB-KW"/>
</dbReference>
<evidence type="ECO:0000256" key="5">
    <source>
        <dbReference type="ARBA" id="ARBA00023211"/>
    </source>
</evidence>
<evidence type="ECO:0000259" key="8">
    <source>
        <dbReference type="PROSITE" id="PS50137"/>
    </source>
</evidence>
<dbReference type="GO" id="GO:0006396">
    <property type="term" value="P:RNA processing"/>
    <property type="evidence" value="ECO:0007669"/>
    <property type="project" value="InterPro"/>
</dbReference>
<organism evidence="10 11">
    <name type="scientific">Acrasis kona</name>
    <dbReference type="NCBI Taxonomy" id="1008807"/>
    <lineage>
        <taxon>Eukaryota</taxon>
        <taxon>Discoba</taxon>
        <taxon>Heterolobosea</taxon>
        <taxon>Tetramitia</taxon>
        <taxon>Eutetramitia</taxon>
        <taxon>Acrasidae</taxon>
        <taxon>Acrasis</taxon>
    </lineage>
</organism>
<dbReference type="AlphaFoldDB" id="A0AAW2YYT1"/>
<feature type="domain" description="RNase III" evidence="9">
    <location>
        <begin position="925"/>
        <end position="1036"/>
    </location>
</feature>
<dbReference type="SUPFAM" id="SSF52540">
    <property type="entry name" value="P-loop containing nucleoside triphosphate hydrolases"/>
    <property type="match status" value="1"/>
</dbReference>
<dbReference type="GO" id="GO:0003723">
    <property type="term" value="F:RNA binding"/>
    <property type="evidence" value="ECO:0007669"/>
    <property type="project" value="UniProtKB-UniRule"/>
</dbReference>
<dbReference type="PROSITE" id="PS50142">
    <property type="entry name" value="RNASE_3_2"/>
    <property type="match status" value="2"/>
</dbReference>
<dbReference type="InterPro" id="IPR014720">
    <property type="entry name" value="dsRBD_dom"/>
</dbReference>
<evidence type="ECO:0000313" key="11">
    <source>
        <dbReference type="Proteomes" id="UP001431209"/>
    </source>
</evidence>
<feature type="domain" description="RNase III" evidence="9">
    <location>
        <begin position="687"/>
        <end position="846"/>
    </location>
</feature>
<sequence>MNSNKRKQDDRQSKVVDVHDGNVIIIGDTPTRNDYLVSYIKQIIDRDAHRKVFLLSTSKDKVSDYANAITESVPNCRISVFTGSETKLDIVQTTHQPILKKIKYTIKSSSDAWIDQIKNNDVLVTTAPLFQDIQSKGFVPIELLGAIIIDESNLCVGKHPYNKIITSYADLNKDQQPRILGLAAKSASIDATRWKTNMLCEEIIDQLQTITTFDETVEVSEINGIECFIHSLGGPNDVSHVLDKIYSSITIPNPRTIFLTHSSSLANKYYQLTLQQHSNLKCRCVINTKSKEALEKVPSEQVTQEFMDLSCNVVFCTDIFNMDLLKECDVLTFSDRNTYTRTITKLVDYTSRIIVMVDRDNKQDLKWSTNPSQKPNNNNALLDNHSPQVKTTRTKPSILYCTFNQFRDQAVNGKGLYLHVINSDDPQDPTRLGYLTHQELSLDQVPGQSLLNAKNKSIIMDSSMIFSELKLTNEQFNDLKMCHDMLLSICLNTCISQPLSTQAMNTVNKYYLYVPLDSTKTSIDYQNVSQILQLYHLGQPPSLPVKSIQQINEYVAIPKYGTDPKVYGSLGKNIYLVENERSDLNMHSRVYDSPQSSTFEEYYKKKHGLEMSSQSIILDVHPVRKSVNGLNVNQSQPIKPIIAQRICMEFCHFYPISHLFRSMVMMPCFMWSLEMNLIALELGHLLRRKLPKEIFVNDKNKDLNSLLLRALISKSSQLNENYEVLEFLGDDLFKLVTCWSLYQNKDLLSEGYMSQQKSRIVSNRHFSNVAVDIGLQEFMIADNAAQLNYSAPFLNSSDVNCVSVIFGEQKDSTSMAVSTCGHLILYEKNVADVVEALMGAMYVYGGLNACCHFVNYLNMRQDINVSLLLSNANVINHQDVWDYVPVDCGGLTASDVFCGVCLNHQYEFKNPDLLKYALTPGGILFERLEFIGDAVLDFISTILLMKSVGDDSTPGILTNLRATATCNYTFSIMSTRQSFHKYIPATQTNKIENFILTHGDAIEDCDWYPLGPSEEGPKILGDVFEAVAGAIFIDSGMDVNAVATAYSQWIDVVRSKLKPETFKNHPATKLMIMCQDEKCQQSTFEYQLQDPVKKAIFMVHGKQVGVGTGHNKKSARREASANALQLIEKDAVTFWKICNCSH</sequence>
<reference evidence="10 11" key="1">
    <citation type="submission" date="2024-03" db="EMBL/GenBank/DDBJ databases">
        <title>The Acrasis kona genome and developmental transcriptomes reveal deep origins of eukaryotic multicellular pathways.</title>
        <authorList>
            <person name="Sheikh S."/>
            <person name="Fu C.-J."/>
            <person name="Brown M.W."/>
            <person name="Baldauf S.L."/>
        </authorList>
    </citation>
    <scope>NUCLEOTIDE SEQUENCE [LARGE SCALE GENOMIC DNA]</scope>
    <source>
        <strain evidence="10 11">ATCC MYA-3509</strain>
    </source>
</reference>
<dbReference type="Gene3D" id="3.30.160.20">
    <property type="match status" value="1"/>
</dbReference>
<proteinExistence type="predicted"/>
<keyword evidence="3" id="KW-0460">Magnesium</keyword>
<dbReference type="PANTHER" id="PTHR14950:SF37">
    <property type="entry name" value="ENDORIBONUCLEASE DICER"/>
    <property type="match status" value="1"/>
</dbReference>
<dbReference type="InterPro" id="IPR000999">
    <property type="entry name" value="RNase_III_dom"/>
</dbReference>
<dbReference type="SMART" id="SM00535">
    <property type="entry name" value="RIBOc"/>
    <property type="match status" value="2"/>
</dbReference>
<evidence type="ECO:0000256" key="1">
    <source>
        <dbReference type="ARBA" id="ARBA00022723"/>
    </source>
</evidence>
<feature type="region of interest" description="Disordered" evidence="7">
    <location>
        <begin position="365"/>
        <end position="388"/>
    </location>
</feature>
<evidence type="ECO:0000256" key="4">
    <source>
        <dbReference type="ARBA" id="ARBA00022884"/>
    </source>
</evidence>
<evidence type="ECO:0000256" key="6">
    <source>
        <dbReference type="PROSITE-ProRule" id="PRU00266"/>
    </source>
</evidence>
<dbReference type="Pfam" id="PF00636">
    <property type="entry name" value="Ribonuclease_3"/>
    <property type="match status" value="2"/>
</dbReference>
<evidence type="ECO:0000256" key="3">
    <source>
        <dbReference type="ARBA" id="ARBA00022842"/>
    </source>
</evidence>